<feature type="signal peptide" evidence="6">
    <location>
        <begin position="1"/>
        <end position="22"/>
    </location>
</feature>
<feature type="domain" description="Ig-like" evidence="7">
    <location>
        <begin position="230"/>
        <end position="335"/>
    </location>
</feature>
<keyword evidence="1 6" id="KW-0732">Signal</keyword>
<reference evidence="8" key="1">
    <citation type="submission" date="2022-02" db="EMBL/GenBank/DDBJ databases">
        <title>Atlantic sturgeon de novo genome assembly.</title>
        <authorList>
            <person name="Stock M."/>
            <person name="Klopp C."/>
            <person name="Guiguen Y."/>
            <person name="Cabau C."/>
            <person name="Parinello H."/>
            <person name="Santidrian Yebra-Pimentel E."/>
            <person name="Kuhl H."/>
            <person name="Dirks R.P."/>
            <person name="Guessner J."/>
            <person name="Wuertz S."/>
            <person name="Du K."/>
            <person name="Schartl M."/>
        </authorList>
    </citation>
    <scope>NUCLEOTIDE SEQUENCE</scope>
    <source>
        <strain evidence="8">STURGEONOMICS-FGT-2020</strain>
        <tissue evidence="8">Whole blood</tissue>
    </source>
</reference>
<dbReference type="InterPro" id="IPR052598">
    <property type="entry name" value="IgSF_CEA-related"/>
</dbReference>
<dbReference type="SUPFAM" id="SSF48726">
    <property type="entry name" value="Immunoglobulin"/>
    <property type="match status" value="3"/>
</dbReference>
<evidence type="ECO:0000313" key="9">
    <source>
        <dbReference type="Proteomes" id="UP001230051"/>
    </source>
</evidence>
<keyword evidence="5" id="KW-1133">Transmembrane helix</keyword>
<feature type="chain" id="PRO_5042209439" evidence="6">
    <location>
        <begin position="23"/>
        <end position="528"/>
    </location>
</feature>
<dbReference type="InterPro" id="IPR036179">
    <property type="entry name" value="Ig-like_dom_sf"/>
</dbReference>
<dbReference type="EMBL" id="JAGXEW010000050">
    <property type="protein sequence ID" value="KAK1151699.1"/>
    <property type="molecule type" value="Genomic_DNA"/>
</dbReference>
<keyword evidence="4" id="KW-0393">Immunoglobulin domain</keyword>
<evidence type="ECO:0000256" key="5">
    <source>
        <dbReference type="SAM" id="Phobius"/>
    </source>
</evidence>
<keyword evidence="2" id="KW-1015">Disulfide bond</keyword>
<feature type="transmembrane region" description="Helical" evidence="5">
    <location>
        <begin position="440"/>
        <end position="462"/>
    </location>
</feature>
<dbReference type="AlphaFoldDB" id="A0AAD8FSL3"/>
<keyword evidence="9" id="KW-1185">Reference proteome</keyword>
<evidence type="ECO:0000256" key="1">
    <source>
        <dbReference type="ARBA" id="ARBA00022729"/>
    </source>
</evidence>
<organism evidence="8 9">
    <name type="scientific">Acipenser oxyrinchus oxyrinchus</name>
    <dbReference type="NCBI Taxonomy" id="40147"/>
    <lineage>
        <taxon>Eukaryota</taxon>
        <taxon>Metazoa</taxon>
        <taxon>Chordata</taxon>
        <taxon>Craniata</taxon>
        <taxon>Vertebrata</taxon>
        <taxon>Euteleostomi</taxon>
        <taxon>Actinopterygii</taxon>
        <taxon>Chondrostei</taxon>
        <taxon>Acipenseriformes</taxon>
        <taxon>Acipenseridae</taxon>
        <taxon>Acipenser</taxon>
    </lineage>
</organism>
<protein>
    <submittedName>
        <fullName evidence="8">Carcinoembryonic antigen-related cell adhesion molecule 1-like</fullName>
    </submittedName>
</protein>
<feature type="domain" description="Ig-like" evidence="7">
    <location>
        <begin position="347"/>
        <end position="426"/>
    </location>
</feature>
<sequence>MENSQAALRMLVFLLFLKGSSTLVVKPVTDPVISEVGDTVTLGIKPPGALAAISWVFSPTGITVVSLNGSTPVIAPIYVNRVTLNTSTGSMELRSVNHKDADVYVFDGITIVSGIRESFKGNITLKVYDPVISKVGGNVTLEIQPPGALTAMTWTFSPAGITVVSWSGSAPVIGTGYVNRVTLNTTTGSLGLSSVNGSDSGVYLFRGNTAVSGNPENFNGSVTLEVYNGPESLTLFISPQKLIYSAGSDLALSCSAQSSPPAHYQWFFNGAPLNKLGSQLNIVSSRLWLKDGQPLVPTDRITLSVNSSVVSFNKVLQSDNGEYQCKAYGPVNEVTSAVYRLEVNYGPEQASLTGPDKAALNSSVTFTCSAQSVPACIYIWYVNGIQTAQGSQYQIDAVSNVDTGSYMCMAWNSVTRRTSIAEKKLSVTGKEGPILSAGEIAGIVIGTLAGVTGIALGVYFSVKLCTKNPDDPKLGPAERSLDAVTWPNASETYENIATVQTASKAKVLDHAYTDLQSPDHSTYSTLNE</sequence>
<evidence type="ECO:0000259" key="7">
    <source>
        <dbReference type="PROSITE" id="PS50835"/>
    </source>
</evidence>
<evidence type="ECO:0000256" key="6">
    <source>
        <dbReference type="SAM" id="SignalP"/>
    </source>
</evidence>
<evidence type="ECO:0000256" key="3">
    <source>
        <dbReference type="ARBA" id="ARBA00023180"/>
    </source>
</evidence>
<dbReference type="PANTHER" id="PTHR44337">
    <property type="entry name" value="CARCINOEMBRYONIC ANTIGEN-RELATED CELL ADHESION MOLECULE 8"/>
    <property type="match status" value="1"/>
</dbReference>
<dbReference type="Proteomes" id="UP001230051">
    <property type="component" value="Unassembled WGS sequence"/>
</dbReference>
<evidence type="ECO:0000256" key="4">
    <source>
        <dbReference type="ARBA" id="ARBA00023319"/>
    </source>
</evidence>
<dbReference type="PANTHER" id="PTHR44337:SF20">
    <property type="entry name" value="CARCINOEMBRYONIC ANTIGEN-RELATED CELL ADHESION MOLECULE 5-RELATED"/>
    <property type="match status" value="1"/>
</dbReference>
<dbReference type="Gene3D" id="2.60.40.10">
    <property type="entry name" value="Immunoglobulins"/>
    <property type="match status" value="5"/>
</dbReference>
<dbReference type="SMART" id="SM00409">
    <property type="entry name" value="IG"/>
    <property type="match status" value="4"/>
</dbReference>
<keyword evidence="5" id="KW-0812">Transmembrane</keyword>
<keyword evidence="3" id="KW-0325">Glycoprotein</keyword>
<dbReference type="SMART" id="SM00408">
    <property type="entry name" value="IGc2"/>
    <property type="match status" value="2"/>
</dbReference>
<dbReference type="Pfam" id="PF13927">
    <property type="entry name" value="Ig_3"/>
    <property type="match status" value="2"/>
</dbReference>
<proteinExistence type="predicted"/>
<name>A0AAD8FSL3_ACIOX</name>
<accession>A0AAD8FSL3</accession>
<comment type="caution">
    <text evidence="8">The sequence shown here is derived from an EMBL/GenBank/DDBJ whole genome shotgun (WGS) entry which is preliminary data.</text>
</comment>
<evidence type="ECO:0000313" key="8">
    <source>
        <dbReference type="EMBL" id="KAK1151699.1"/>
    </source>
</evidence>
<dbReference type="InterPro" id="IPR003599">
    <property type="entry name" value="Ig_sub"/>
</dbReference>
<dbReference type="InterPro" id="IPR007110">
    <property type="entry name" value="Ig-like_dom"/>
</dbReference>
<keyword evidence="5" id="KW-0472">Membrane</keyword>
<dbReference type="PROSITE" id="PS50835">
    <property type="entry name" value="IG_LIKE"/>
    <property type="match status" value="2"/>
</dbReference>
<evidence type="ECO:0000256" key="2">
    <source>
        <dbReference type="ARBA" id="ARBA00023157"/>
    </source>
</evidence>
<dbReference type="InterPro" id="IPR013783">
    <property type="entry name" value="Ig-like_fold"/>
</dbReference>
<dbReference type="InterPro" id="IPR003598">
    <property type="entry name" value="Ig_sub2"/>
</dbReference>
<gene>
    <name evidence="8" type="primary">CEACAM20</name>
    <name evidence="8" type="ORF">AOXY_G31984</name>
</gene>